<evidence type="ECO:0000313" key="1">
    <source>
        <dbReference type="EMBL" id="PIC24476.1"/>
    </source>
</evidence>
<proteinExistence type="predicted"/>
<gene>
    <name evidence="1" type="primary">Cnig_chr_V.g17805</name>
    <name evidence="1" type="ORF">B9Z55_017805</name>
</gene>
<dbReference type="STRING" id="1611254.A0A2G5TBN4"/>
<evidence type="ECO:0000313" key="2">
    <source>
        <dbReference type="Proteomes" id="UP000230233"/>
    </source>
</evidence>
<protein>
    <submittedName>
        <fullName evidence="1">Uncharacterized protein</fullName>
    </submittedName>
</protein>
<sequence>MFFLQSDAIASGKHIISEEGEDFVDAFLVKMEKDKKDGVKDSTFTLETLAIDLYDLWLAGSGDDINNLDMGVCVSSEPS</sequence>
<name>A0A2G5TBN4_9PELO</name>
<reference evidence="2" key="1">
    <citation type="submission" date="2017-10" db="EMBL/GenBank/DDBJ databases">
        <title>Rapid genome shrinkage in a self-fertile nematode reveals novel sperm competition proteins.</title>
        <authorList>
            <person name="Yin D."/>
            <person name="Schwarz E.M."/>
            <person name="Thomas C.G."/>
            <person name="Felde R.L."/>
            <person name="Korf I.F."/>
            <person name="Cutter A.D."/>
            <person name="Schartner C.M."/>
            <person name="Ralston E.J."/>
            <person name="Meyer B.J."/>
            <person name="Haag E.S."/>
        </authorList>
    </citation>
    <scope>NUCLEOTIDE SEQUENCE [LARGE SCALE GENOMIC DNA]</scope>
    <source>
        <strain evidence="2">JU1422</strain>
    </source>
</reference>
<dbReference type="AlphaFoldDB" id="A0A2G5TBN4"/>
<comment type="caution">
    <text evidence="1">The sequence shown here is derived from an EMBL/GenBank/DDBJ whole genome shotgun (WGS) entry which is preliminary data.</text>
</comment>
<dbReference type="EMBL" id="PDUG01000005">
    <property type="protein sequence ID" value="PIC24476.1"/>
    <property type="molecule type" value="Genomic_DNA"/>
</dbReference>
<dbReference type="Proteomes" id="UP000230233">
    <property type="component" value="Chromosome V"/>
</dbReference>
<keyword evidence="2" id="KW-1185">Reference proteome</keyword>
<organism evidence="1 2">
    <name type="scientific">Caenorhabditis nigoni</name>
    <dbReference type="NCBI Taxonomy" id="1611254"/>
    <lineage>
        <taxon>Eukaryota</taxon>
        <taxon>Metazoa</taxon>
        <taxon>Ecdysozoa</taxon>
        <taxon>Nematoda</taxon>
        <taxon>Chromadorea</taxon>
        <taxon>Rhabditida</taxon>
        <taxon>Rhabditina</taxon>
        <taxon>Rhabditomorpha</taxon>
        <taxon>Rhabditoidea</taxon>
        <taxon>Rhabditidae</taxon>
        <taxon>Peloderinae</taxon>
        <taxon>Caenorhabditis</taxon>
    </lineage>
</organism>
<dbReference type="OrthoDB" id="5872773at2759"/>
<accession>A0A2G5TBN4</accession>